<dbReference type="PROSITE" id="PS50109">
    <property type="entry name" value="HIS_KIN"/>
    <property type="match status" value="1"/>
</dbReference>
<evidence type="ECO:0000256" key="8">
    <source>
        <dbReference type="ARBA" id="ARBA00022741"/>
    </source>
</evidence>
<dbReference type="PRINTS" id="PR00344">
    <property type="entry name" value="BCTRLSENSOR"/>
</dbReference>
<dbReference type="InterPro" id="IPR003660">
    <property type="entry name" value="HAMP_dom"/>
</dbReference>
<dbReference type="InterPro" id="IPR035965">
    <property type="entry name" value="PAS-like_dom_sf"/>
</dbReference>
<keyword evidence="11 14" id="KW-1133">Transmembrane helix</keyword>
<dbReference type="SMART" id="SM00304">
    <property type="entry name" value="HAMP"/>
    <property type="match status" value="1"/>
</dbReference>
<feature type="transmembrane region" description="Helical" evidence="14">
    <location>
        <begin position="12"/>
        <end position="32"/>
    </location>
</feature>
<feature type="domain" description="HAMP" evidence="16">
    <location>
        <begin position="198"/>
        <end position="250"/>
    </location>
</feature>
<comment type="catalytic activity">
    <reaction evidence="1">
        <text>ATP + protein L-histidine = ADP + protein N-phospho-L-histidine.</text>
        <dbReference type="EC" id="2.7.13.3"/>
    </reaction>
</comment>
<dbReference type="InterPro" id="IPR050351">
    <property type="entry name" value="BphY/WalK/GraS-like"/>
</dbReference>
<dbReference type="GO" id="GO:0007234">
    <property type="term" value="P:osmosensory signaling via phosphorelay pathway"/>
    <property type="evidence" value="ECO:0007669"/>
    <property type="project" value="TreeGrafter"/>
</dbReference>
<dbReference type="SUPFAM" id="SSF158472">
    <property type="entry name" value="HAMP domain-like"/>
    <property type="match status" value="1"/>
</dbReference>
<evidence type="ECO:0000313" key="18">
    <source>
        <dbReference type="Proteomes" id="UP000318937"/>
    </source>
</evidence>
<dbReference type="Pfam" id="PF18698">
    <property type="entry name" value="HisK_sensor"/>
    <property type="match status" value="1"/>
</dbReference>
<dbReference type="SMART" id="SM00388">
    <property type="entry name" value="HisKA"/>
    <property type="match status" value="1"/>
</dbReference>
<dbReference type="GO" id="GO:0030295">
    <property type="term" value="F:protein kinase activator activity"/>
    <property type="evidence" value="ECO:0007669"/>
    <property type="project" value="TreeGrafter"/>
</dbReference>
<dbReference type="GO" id="GO:0005886">
    <property type="term" value="C:plasma membrane"/>
    <property type="evidence" value="ECO:0007669"/>
    <property type="project" value="UniProtKB-SubCell"/>
</dbReference>
<dbReference type="SMART" id="SM00387">
    <property type="entry name" value="HATPase_c"/>
    <property type="match status" value="1"/>
</dbReference>
<dbReference type="Gene3D" id="3.30.565.10">
    <property type="entry name" value="Histidine kinase-like ATPase, C-terminal domain"/>
    <property type="match status" value="1"/>
</dbReference>
<evidence type="ECO:0000256" key="2">
    <source>
        <dbReference type="ARBA" id="ARBA00004651"/>
    </source>
</evidence>
<dbReference type="EMBL" id="VDGG01000048">
    <property type="protein sequence ID" value="TQR08025.1"/>
    <property type="molecule type" value="Genomic_DNA"/>
</dbReference>
<dbReference type="Pfam" id="PF00672">
    <property type="entry name" value="HAMP"/>
    <property type="match status" value="1"/>
</dbReference>
<keyword evidence="9 17" id="KW-0418">Kinase</keyword>
<dbReference type="InterPro" id="IPR041328">
    <property type="entry name" value="HisK_sensor"/>
</dbReference>
<dbReference type="Gene3D" id="1.10.287.130">
    <property type="match status" value="1"/>
</dbReference>
<dbReference type="EC" id="2.7.13.3" evidence="3"/>
<keyword evidence="10" id="KW-0067">ATP-binding</keyword>
<dbReference type="InterPro" id="IPR036890">
    <property type="entry name" value="HATPase_C_sf"/>
</dbReference>
<dbReference type="InterPro" id="IPR036097">
    <property type="entry name" value="HisK_dim/P_sf"/>
</dbReference>
<evidence type="ECO:0000256" key="5">
    <source>
        <dbReference type="ARBA" id="ARBA00022553"/>
    </source>
</evidence>
<evidence type="ECO:0000256" key="4">
    <source>
        <dbReference type="ARBA" id="ARBA00022475"/>
    </source>
</evidence>
<name>A0A544SSD1_9BACI</name>
<keyword evidence="5" id="KW-0597">Phosphoprotein</keyword>
<keyword evidence="8" id="KW-0547">Nucleotide-binding</keyword>
<dbReference type="InterPro" id="IPR005467">
    <property type="entry name" value="His_kinase_dom"/>
</dbReference>
<keyword evidence="12" id="KW-0902">Two-component regulatory system</keyword>
<dbReference type="CDD" id="cd06225">
    <property type="entry name" value="HAMP"/>
    <property type="match status" value="1"/>
</dbReference>
<evidence type="ECO:0000256" key="14">
    <source>
        <dbReference type="SAM" id="Phobius"/>
    </source>
</evidence>
<evidence type="ECO:0000256" key="13">
    <source>
        <dbReference type="ARBA" id="ARBA00023136"/>
    </source>
</evidence>
<dbReference type="SUPFAM" id="SSF55785">
    <property type="entry name" value="PYP-like sensor domain (PAS domain)"/>
    <property type="match status" value="1"/>
</dbReference>
<keyword evidence="18" id="KW-1185">Reference proteome</keyword>
<dbReference type="FunFam" id="3.30.565.10:FF:000006">
    <property type="entry name" value="Sensor histidine kinase WalK"/>
    <property type="match status" value="1"/>
</dbReference>
<evidence type="ECO:0000256" key="12">
    <source>
        <dbReference type="ARBA" id="ARBA00023012"/>
    </source>
</evidence>
<dbReference type="PANTHER" id="PTHR42878">
    <property type="entry name" value="TWO-COMPONENT HISTIDINE KINASE"/>
    <property type="match status" value="1"/>
</dbReference>
<evidence type="ECO:0000256" key="10">
    <source>
        <dbReference type="ARBA" id="ARBA00022840"/>
    </source>
</evidence>
<dbReference type="FunFam" id="1.10.287.130:FF:000001">
    <property type="entry name" value="Two-component sensor histidine kinase"/>
    <property type="match status" value="1"/>
</dbReference>
<sequence length="591" mass="67348">MNRIWNSVVGKLWGTILLLVLFVLFIITVLMLEFLENFHTEQAEESLRQEAATIGKIVEQYDQIEDSMQIIQNILGAETSALIVRNAESVFLSVHEGLNKEVFQEKLLEDKELSNIYTTNNTIIKKTLMPSMTEEDRMENYIILASPLESDKEIHGAVFIYQSLEVVNKTSNHTTRIVFLSGFIALLLTTMFSFFLSSRITSPLRTMREAALELAKGNFETKVLYVQKDEIGELSAAFNRMGSQLKDHVEVISQEKEQLSSILTSMTDAVITFNKDFNVLVSNPQADQLIVKWHEHNEVAGQSNLPVELYHLLDHVFHQEEEIDEEIEIQGSYFSVSVSLLYSKDSVRGAVVVLRDMTEQHRLDKMRSDFIANVSHELRTPISMLQGYSEAIIDEVVTTEEDKNEMIRIIYDESKRMSRLVTELLDLARLESGYLSIYKEKVSVLPTIERITQKFDQIAKEKNIRLYFEHTLSESIHLQLDEDRMEQVLTNLIDNALRHTPKEGSVTVKLTQTAGQLMIEVKDTGYGIPKEDLPFVFERFYKADKARTRGKSGTGLGLAIAKNIVERHDGRLSVESEVGVGTAFIIKIPLT</sequence>
<dbReference type="GO" id="GO:0000156">
    <property type="term" value="F:phosphorelay response regulator activity"/>
    <property type="evidence" value="ECO:0007669"/>
    <property type="project" value="TreeGrafter"/>
</dbReference>
<reference evidence="17 18" key="1">
    <citation type="submission" date="2019-05" db="EMBL/GenBank/DDBJ databases">
        <title>Psychrobacillus vulpis sp. nov., a new species isolated from feces of a red fox that inhabits in The Tablas de Daimiel Natural Park, Albacete, Spain.</title>
        <authorList>
            <person name="Rodriguez M."/>
            <person name="Reina J.C."/>
            <person name="Bejar V."/>
            <person name="Llamas I."/>
        </authorList>
    </citation>
    <scope>NUCLEOTIDE SEQUENCE [LARGE SCALE GENOMIC DNA]</scope>
    <source>
        <strain evidence="17 18">NHI-2</strain>
    </source>
</reference>
<evidence type="ECO:0000256" key="7">
    <source>
        <dbReference type="ARBA" id="ARBA00022692"/>
    </source>
</evidence>
<keyword evidence="7 14" id="KW-0812">Transmembrane</keyword>
<dbReference type="Pfam" id="PF02518">
    <property type="entry name" value="HATPase_c"/>
    <property type="match status" value="1"/>
</dbReference>
<dbReference type="CDD" id="cd00082">
    <property type="entry name" value="HisKA"/>
    <property type="match status" value="1"/>
</dbReference>
<evidence type="ECO:0000259" key="16">
    <source>
        <dbReference type="PROSITE" id="PS50885"/>
    </source>
</evidence>
<dbReference type="GO" id="GO:0000155">
    <property type="term" value="F:phosphorelay sensor kinase activity"/>
    <property type="evidence" value="ECO:0007669"/>
    <property type="project" value="InterPro"/>
</dbReference>
<dbReference type="Pfam" id="PF00512">
    <property type="entry name" value="HisKA"/>
    <property type="match status" value="1"/>
</dbReference>
<evidence type="ECO:0000256" key="9">
    <source>
        <dbReference type="ARBA" id="ARBA00022777"/>
    </source>
</evidence>
<dbReference type="SUPFAM" id="SSF47384">
    <property type="entry name" value="Homodimeric domain of signal transducing histidine kinase"/>
    <property type="match status" value="1"/>
</dbReference>
<dbReference type="Proteomes" id="UP000318937">
    <property type="component" value="Unassembled WGS sequence"/>
</dbReference>
<protein>
    <recommendedName>
        <fullName evidence="3">histidine kinase</fullName>
        <ecNumber evidence="3">2.7.13.3</ecNumber>
    </recommendedName>
</protein>
<keyword evidence="4" id="KW-1003">Cell membrane</keyword>
<evidence type="ECO:0000256" key="11">
    <source>
        <dbReference type="ARBA" id="ARBA00022989"/>
    </source>
</evidence>
<keyword evidence="13 14" id="KW-0472">Membrane</keyword>
<gene>
    <name evidence="17" type="ORF">FG383_17235</name>
</gene>
<accession>A0A544SSD1</accession>
<dbReference type="InterPro" id="IPR004358">
    <property type="entry name" value="Sig_transdc_His_kin-like_C"/>
</dbReference>
<evidence type="ECO:0000256" key="3">
    <source>
        <dbReference type="ARBA" id="ARBA00012438"/>
    </source>
</evidence>
<feature type="transmembrane region" description="Helical" evidence="14">
    <location>
        <begin position="177"/>
        <end position="196"/>
    </location>
</feature>
<evidence type="ECO:0000256" key="6">
    <source>
        <dbReference type="ARBA" id="ARBA00022679"/>
    </source>
</evidence>
<dbReference type="SUPFAM" id="SSF55874">
    <property type="entry name" value="ATPase domain of HSP90 chaperone/DNA topoisomerase II/histidine kinase"/>
    <property type="match status" value="1"/>
</dbReference>
<dbReference type="InterPro" id="IPR003661">
    <property type="entry name" value="HisK_dim/P_dom"/>
</dbReference>
<dbReference type="CDD" id="cd00075">
    <property type="entry name" value="HATPase"/>
    <property type="match status" value="1"/>
</dbReference>
<comment type="caution">
    <text evidence="17">The sequence shown here is derived from an EMBL/GenBank/DDBJ whole genome shotgun (WGS) entry which is preliminary data.</text>
</comment>
<dbReference type="PROSITE" id="PS50885">
    <property type="entry name" value="HAMP"/>
    <property type="match status" value="1"/>
</dbReference>
<dbReference type="Gene3D" id="6.10.340.10">
    <property type="match status" value="1"/>
</dbReference>
<proteinExistence type="predicted"/>
<evidence type="ECO:0000259" key="15">
    <source>
        <dbReference type="PROSITE" id="PS50109"/>
    </source>
</evidence>
<feature type="domain" description="Histidine kinase" evidence="15">
    <location>
        <begin position="373"/>
        <end position="591"/>
    </location>
</feature>
<organism evidence="17 18">
    <name type="scientific">Psychrobacillus soli</name>
    <dbReference type="NCBI Taxonomy" id="1543965"/>
    <lineage>
        <taxon>Bacteria</taxon>
        <taxon>Bacillati</taxon>
        <taxon>Bacillota</taxon>
        <taxon>Bacilli</taxon>
        <taxon>Bacillales</taxon>
        <taxon>Bacillaceae</taxon>
        <taxon>Psychrobacillus</taxon>
    </lineage>
</organism>
<dbReference type="InterPro" id="IPR003594">
    <property type="entry name" value="HATPase_dom"/>
</dbReference>
<comment type="subcellular location">
    <subcellularLocation>
        <location evidence="2">Cell membrane</location>
        <topology evidence="2">Multi-pass membrane protein</topology>
    </subcellularLocation>
</comment>
<dbReference type="GO" id="GO:0005524">
    <property type="term" value="F:ATP binding"/>
    <property type="evidence" value="ECO:0007669"/>
    <property type="project" value="UniProtKB-KW"/>
</dbReference>
<dbReference type="OrthoDB" id="9790411at2"/>
<dbReference type="PANTHER" id="PTHR42878:SF3">
    <property type="entry name" value="HISTIDINE PROTEIN KINASE SAES"/>
    <property type="match status" value="1"/>
</dbReference>
<dbReference type="Gene3D" id="3.30.450.20">
    <property type="entry name" value="PAS domain"/>
    <property type="match status" value="1"/>
</dbReference>
<evidence type="ECO:0000256" key="1">
    <source>
        <dbReference type="ARBA" id="ARBA00000085"/>
    </source>
</evidence>
<dbReference type="RefSeq" id="WP_142608639.1">
    <property type="nucleotide sequence ID" value="NZ_VDGG01000048.1"/>
</dbReference>
<keyword evidence="6" id="KW-0808">Transferase</keyword>
<evidence type="ECO:0000313" key="17">
    <source>
        <dbReference type="EMBL" id="TQR08025.1"/>
    </source>
</evidence>
<dbReference type="AlphaFoldDB" id="A0A544SSD1"/>